<dbReference type="EMBL" id="AC136500">
    <property type="status" value="NOT_ANNOTATED_CDS"/>
    <property type="molecule type" value="Genomic_DNA"/>
</dbReference>
<evidence type="ECO:0000313" key="3">
    <source>
        <dbReference type="Proteomes" id="UP000005640"/>
    </source>
</evidence>
<dbReference type="ExpressionAtlas" id="A0A087WYF3">
    <property type="expression patterns" value="baseline and differential"/>
</dbReference>
<dbReference type="VEuPathDB" id="HostDB:ENSG00000134982"/>
<dbReference type="Ensembl" id="ENST00000505350.2">
    <property type="protein sequence ID" value="ENSP00000481752.1"/>
    <property type="gene ID" value="ENSG00000134982.20"/>
</dbReference>
<dbReference type="GeneTree" id="ENSGT00530000063749"/>
<reference evidence="2" key="4">
    <citation type="submission" date="2025-08" db="UniProtKB">
        <authorList>
            <consortium name="Ensembl"/>
        </authorList>
    </citation>
    <scope>IDENTIFICATION</scope>
</reference>
<evidence type="ECO:0000313" key="2">
    <source>
        <dbReference type="Ensembl" id="ENSP00000481752.1"/>
    </source>
</evidence>
<dbReference type="OrthoDB" id="5918429at2759"/>
<organism evidence="2 3">
    <name type="scientific">Homo sapiens</name>
    <name type="common">Human</name>
    <dbReference type="NCBI Taxonomy" id="9606"/>
    <lineage>
        <taxon>Eukaryota</taxon>
        <taxon>Metazoa</taxon>
        <taxon>Chordata</taxon>
        <taxon>Craniata</taxon>
        <taxon>Vertebrata</taxon>
        <taxon>Euteleostomi</taxon>
        <taxon>Mammalia</taxon>
        <taxon>Eutheria</taxon>
        <taxon>Euarchontoglires</taxon>
        <taxon>Primates</taxon>
        <taxon>Haplorrhini</taxon>
        <taxon>Catarrhini</taxon>
        <taxon>Hominidae</taxon>
        <taxon>Homo</taxon>
    </lineage>
</organism>
<reference evidence="2 3" key="2">
    <citation type="journal article" date="2004" name="Nature">
        <title>The DNA sequence and comparative analysis of human chromosome 5.</title>
        <authorList>
            <person name="Schmutz J."/>
            <person name="Martin J."/>
            <person name="Terry A."/>
            <person name="Couronne O."/>
            <person name="Grimwood J."/>
            <person name="Lowry S."/>
            <person name="Gordon L.A."/>
            <person name="Scott D."/>
            <person name="Xie G."/>
            <person name="Huang W."/>
            <person name="Hellsten U."/>
            <person name="Tran-Gyamfi M."/>
            <person name="She X."/>
            <person name="Prabhakar S."/>
            <person name="Aerts A."/>
            <person name="Altherr M."/>
            <person name="Bajorek E."/>
            <person name="Black S."/>
            <person name="Branscomb E."/>
            <person name="Caoile C."/>
            <person name="Challacombe J.F."/>
            <person name="Chan Y.M."/>
            <person name="Denys M."/>
            <person name="Detter J.C."/>
            <person name="Escobar J."/>
            <person name="Flowers D."/>
            <person name="Fotopulos D."/>
            <person name="Glavina T."/>
            <person name="Gomez M."/>
            <person name="Gonzales E."/>
            <person name="Goodstein D."/>
            <person name="Grigoriev I."/>
            <person name="Groza M."/>
            <person name="Hammon N."/>
            <person name="Hawkins T."/>
            <person name="Haydu L."/>
            <person name="Israni S."/>
            <person name="Jett J."/>
            <person name="Kadner K."/>
            <person name="Kimball H."/>
            <person name="Kobayashi A."/>
            <person name="Lopez F."/>
            <person name="Lou Y."/>
            <person name="Martinez D."/>
            <person name="Medina C."/>
            <person name="Morgan J."/>
            <person name="Nandkeshwar R."/>
            <person name="Noonan J.P."/>
            <person name="Pitluck S."/>
            <person name="Pollard M."/>
            <person name="Predki P."/>
            <person name="Priest J."/>
            <person name="Ramirez L."/>
            <person name="Retterer J."/>
            <person name="Rodriguez A."/>
            <person name="Rogers S."/>
            <person name="Salamov A."/>
            <person name="Salazar A."/>
            <person name="Thayer N."/>
            <person name="Tice H."/>
            <person name="Tsai M."/>
            <person name="Ustaszewska A."/>
            <person name="Vo N."/>
            <person name="Wheeler J."/>
            <person name="Wu K."/>
            <person name="Yang J."/>
            <person name="Dickson M."/>
            <person name="Cheng J.F."/>
            <person name="Eichler E.E."/>
            <person name="Olsen A."/>
            <person name="Pennacchio L.A."/>
            <person name="Rokhsar D.S."/>
            <person name="Richardson P."/>
            <person name="Lucas S.M."/>
            <person name="Myers R.M."/>
            <person name="Rubin E.M."/>
        </authorList>
    </citation>
    <scope>NUCLEOTIDE SEQUENCE [LARGE SCALE GENOMIC DNA]</scope>
</reference>
<dbReference type="AlphaFoldDB" id="A0A087WYF3"/>
<dbReference type="HGNC" id="HGNC:583">
    <property type="gene designation" value="APC"/>
</dbReference>
<keyword evidence="3" id="KW-1185">Reference proteome</keyword>
<gene>
    <name evidence="2" type="primary">APC</name>
</gene>
<dbReference type="Proteomes" id="UP000005640">
    <property type="component" value="Chromosome 5"/>
</dbReference>
<reference evidence="2" key="5">
    <citation type="submission" date="2025-09" db="UniProtKB">
        <authorList>
            <consortium name="Ensembl"/>
        </authorList>
    </citation>
    <scope>IDENTIFICATION</scope>
</reference>
<feature type="compositionally biased region" description="Polar residues" evidence="1">
    <location>
        <begin position="25"/>
        <end position="35"/>
    </location>
</feature>
<feature type="region of interest" description="Disordered" evidence="1">
    <location>
        <begin position="1"/>
        <end position="58"/>
    </location>
</feature>
<accession>A0A087WYF3</accession>
<name>A0A087WYF3_HUMAN</name>
<dbReference type="EMBL" id="AC008575">
    <property type="status" value="NOT_ANNOTATED_CDS"/>
    <property type="molecule type" value="Genomic_DNA"/>
</dbReference>
<sequence length="58" mass="5869">MYASLGSGPVAPLPASVPPSVLGSWSTGGSRSCVRQETKSPGGARTSGHWASVWQVQG</sequence>
<dbReference type="HOGENOM" id="CLU_2978506_0_0_1"/>
<dbReference type="Ensembl" id="ENST00000505350.2">
    <property type="protein sequence ID" value="ENSP00000481752.1"/>
    <property type="gene ID" value="ENSG00000134982.19"/>
</dbReference>
<proteinExistence type="predicted"/>
<reference evidence="2 3" key="3">
    <citation type="journal article" date="2004" name="Nature">
        <title>Finishing the euchromatic sequence of the human genome.</title>
        <authorList>
            <consortium name="International Human Genome Sequencing Consortium"/>
        </authorList>
    </citation>
    <scope>NUCLEOTIDE SEQUENCE [LARGE SCALE GENOMIC DNA]</scope>
</reference>
<dbReference type="Bgee" id="ENSG00000134982">
    <property type="expression patterns" value="Expressed in substantia nigra pars compacta and 207 other cell types or tissues"/>
</dbReference>
<evidence type="ECO:0000256" key="1">
    <source>
        <dbReference type="SAM" id="MobiDB-lite"/>
    </source>
</evidence>
<reference evidence="2 3" key="1">
    <citation type="journal article" date="2001" name="Nature">
        <title>Initial sequencing and analysis of the human genome.</title>
        <authorList>
            <consortium name="International Human Genome Sequencing Consortium"/>
            <person name="Lander E.S."/>
            <person name="Linton L.M."/>
            <person name="Birren B."/>
            <person name="Nusbaum C."/>
            <person name="Zody M.C."/>
            <person name="Baldwin J."/>
            <person name="Devon K."/>
            <person name="Dewar K."/>
            <person name="Doyle M."/>
            <person name="FitzHugh W."/>
            <person name="Funke R."/>
            <person name="Gage D."/>
            <person name="Harris K."/>
            <person name="Heaford A."/>
            <person name="Howland J."/>
            <person name="Kann L."/>
            <person name="Lehoczky J."/>
            <person name="LeVine R."/>
            <person name="McEwan P."/>
            <person name="McKernan K."/>
            <person name="Meldrim J."/>
            <person name="Mesirov J.P."/>
            <person name="Miranda C."/>
            <person name="Morris W."/>
            <person name="Naylor J."/>
            <person name="Raymond C."/>
            <person name="Rosetti M."/>
            <person name="Santos R."/>
            <person name="Sheridan A."/>
            <person name="Sougnez C."/>
            <person name="Stange-Thomann N."/>
            <person name="Stojanovic N."/>
            <person name="Subramanian A."/>
            <person name="Wyman D."/>
            <person name="Rogers J."/>
            <person name="Sulston J."/>
            <person name="Ainscough R."/>
            <person name="Beck S."/>
            <person name="Bentley D."/>
            <person name="Burton J."/>
            <person name="Clee C."/>
            <person name="Carter N."/>
            <person name="Coulson A."/>
            <person name="Deadman R."/>
            <person name="Deloukas P."/>
            <person name="Dunham A."/>
            <person name="Dunham I."/>
            <person name="Durbin R."/>
            <person name="French L."/>
            <person name="Grafham D."/>
            <person name="Gregory S."/>
            <person name="Hubbard T."/>
            <person name="Humphray S."/>
            <person name="Hunt A."/>
            <person name="Jones M."/>
            <person name="Lloyd C."/>
            <person name="McMurray A."/>
            <person name="Matthews L."/>
            <person name="Mercer S."/>
            <person name="Milne S."/>
            <person name="Mullikin J.C."/>
            <person name="Mungall A."/>
            <person name="Plumb R."/>
            <person name="Ross M."/>
            <person name="Shownkeen R."/>
            <person name="Sims S."/>
            <person name="Waterston R.H."/>
            <person name="Wilson R.K."/>
            <person name="Hillier L.W."/>
            <person name="McPherson J.D."/>
            <person name="Marra M.A."/>
            <person name="Mardis E.R."/>
            <person name="Fulton L.A."/>
            <person name="Chinwalla A.T."/>
            <person name="Pepin K.H."/>
            <person name="Gish W.R."/>
            <person name="Chissoe S.L."/>
            <person name="Wendl M.C."/>
            <person name="Delehaunty K.D."/>
            <person name="Miner T.L."/>
            <person name="Delehaunty A."/>
            <person name="Kramer J.B."/>
            <person name="Cook L.L."/>
            <person name="Fulton R.S."/>
            <person name="Johnson D.L."/>
            <person name="Minx P.J."/>
            <person name="Clifton S.W."/>
            <person name="Hawkins T."/>
            <person name="Branscomb E."/>
            <person name="Predki P."/>
            <person name="Richardson P."/>
            <person name="Wenning S."/>
            <person name="Slezak T."/>
            <person name="Doggett N."/>
            <person name="Cheng J.F."/>
            <person name="Olsen A."/>
            <person name="Lucas S."/>
            <person name="Elkin C."/>
            <person name="Uberbacher E."/>
            <person name="Frazier M."/>
            <person name="Gibbs R.A."/>
            <person name="Muzny D.M."/>
            <person name="Scherer S.E."/>
            <person name="Bouck J.B."/>
            <person name="Sodergren E.J."/>
            <person name="Worley K.C."/>
            <person name="Rives C.M."/>
            <person name="Gorrell J.H."/>
            <person name="Metzker M.L."/>
            <person name="Naylor S.L."/>
            <person name="Kucherlapati R.S."/>
            <person name="Nelson D.L."/>
            <person name="Weinstock G.M."/>
            <person name="Sakaki Y."/>
            <person name="Fujiyama A."/>
            <person name="Hattori M."/>
            <person name="Yada T."/>
            <person name="Toyoda A."/>
            <person name="Itoh T."/>
            <person name="Kawagoe C."/>
            <person name="Watanabe H."/>
            <person name="Totoki Y."/>
            <person name="Taylor T."/>
            <person name="Weissenbach J."/>
            <person name="Heilig R."/>
            <person name="Saurin W."/>
            <person name="Artiguenave F."/>
            <person name="Brottier P."/>
            <person name="Bruls T."/>
            <person name="Pelletier E."/>
            <person name="Robert C."/>
            <person name="Wincker P."/>
            <person name="Smith D.R."/>
            <person name="Doucette-Stamm L."/>
            <person name="Rubenfield M."/>
            <person name="Weinstock K."/>
            <person name="Lee H.M."/>
            <person name="Dubois J."/>
            <person name="Rosenthal A."/>
            <person name="Platzer M."/>
            <person name="Nyakatura G."/>
            <person name="Taudien S."/>
            <person name="Rump A."/>
            <person name="Yang H."/>
            <person name="Yu J."/>
            <person name="Wang J."/>
            <person name="Huang G."/>
            <person name="Gu J."/>
            <person name="Hood L."/>
            <person name="Rowen L."/>
            <person name="Madan A."/>
            <person name="Qin S."/>
            <person name="Davis R.W."/>
            <person name="Federspiel N.A."/>
            <person name="Abola A.P."/>
            <person name="Proctor M.J."/>
            <person name="Myers R.M."/>
            <person name="Schmutz J."/>
            <person name="Dickson M."/>
            <person name="Grimwood J."/>
            <person name="Cox D.R."/>
            <person name="Olson M.V."/>
            <person name="Kaul R."/>
            <person name="Raymond C."/>
            <person name="Shimizu N."/>
            <person name="Kawasaki K."/>
            <person name="Minoshima S."/>
            <person name="Evans G.A."/>
            <person name="Athanasiou M."/>
            <person name="Schultz R."/>
            <person name="Roe B.A."/>
            <person name="Chen F."/>
            <person name="Pan H."/>
            <person name="Ramser J."/>
            <person name="Lehrach H."/>
            <person name="Reinhardt R."/>
            <person name="McCombie W.R."/>
            <person name="de la Bastide M."/>
            <person name="Dedhia N."/>
            <person name="Blocker H."/>
            <person name="Hornischer K."/>
            <person name="Nordsiek G."/>
            <person name="Agarwala R."/>
            <person name="Aravind L."/>
            <person name="Bailey J.A."/>
            <person name="Bateman A."/>
            <person name="Batzoglou S."/>
            <person name="Birney E."/>
            <person name="Bork P."/>
            <person name="Brown D.G."/>
            <person name="Burge C.B."/>
            <person name="Cerutti L."/>
            <person name="Chen H.C."/>
            <person name="Church D."/>
            <person name="Clamp M."/>
            <person name="Copley R.R."/>
            <person name="Doerks T."/>
            <person name="Eddy S.R."/>
            <person name="Eichler E.E."/>
            <person name="Furey T.S."/>
            <person name="Galagan J."/>
            <person name="Gilbert J.G."/>
            <person name="Harmon C."/>
            <person name="Hayashizaki Y."/>
            <person name="Haussler D."/>
            <person name="Hermjakob H."/>
            <person name="Hokamp K."/>
            <person name="Jang W."/>
            <person name="Johnson L.S."/>
            <person name="Jones T.A."/>
            <person name="Kasif S."/>
            <person name="Kaspryzk A."/>
            <person name="Kennedy S."/>
            <person name="Kent W.J."/>
            <person name="Kitts P."/>
            <person name="Koonin E.V."/>
            <person name="Korf I."/>
            <person name="Kulp D."/>
            <person name="Lancet D."/>
            <person name="Lowe T.M."/>
            <person name="McLysaght A."/>
            <person name="Mikkelsen T."/>
            <person name="Moran J.V."/>
            <person name="Mulder N."/>
            <person name="Pollara V.J."/>
            <person name="Ponting C.P."/>
            <person name="Schuler G."/>
            <person name="Schultz J."/>
            <person name="Slater G."/>
            <person name="Smit A.F."/>
            <person name="Stupka E."/>
            <person name="Szustakowski J."/>
            <person name="Thierry-Mieg D."/>
            <person name="Thierry-Mieg J."/>
            <person name="Wagner L."/>
            <person name="Wallis J."/>
            <person name="Wheeler R."/>
            <person name="Williams A."/>
            <person name="Wolf Y.I."/>
            <person name="Wolfe K.H."/>
            <person name="Yang S.P."/>
            <person name="Yeh R.F."/>
            <person name="Collins F."/>
            <person name="Guyer M.S."/>
            <person name="Peterson J."/>
            <person name="Felsenfeld A."/>
            <person name="Wetterstrand K.A."/>
            <person name="Patrinos A."/>
            <person name="Morgan M.J."/>
            <person name="de Jong P."/>
            <person name="Catanese J.J."/>
            <person name="Osoegawa K."/>
            <person name="Shizuya H."/>
            <person name="Choi S."/>
            <person name="Chen Y.J."/>
        </authorList>
    </citation>
    <scope>NUCLEOTIDE SEQUENCE [LARGE SCALE GENOMIC DNA]</scope>
</reference>
<dbReference type="UCSC" id="uc063gam.1">
    <property type="organism name" value="human"/>
</dbReference>
<dbReference type="ChiTaRS" id="APC">
    <property type="organism name" value="human"/>
</dbReference>
<protein>
    <submittedName>
        <fullName evidence="2">APC regulator of WNT signaling pathway</fullName>
    </submittedName>
</protein>
<dbReference type="OpenTargets" id="ENSG00000134982"/>